<dbReference type="Pfam" id="PF04480">
    <property type="entry name" value="DUF559"/>
    <property type="match status" value="1"/>
</dbReference>
<dbReference type="SUPFAM" id="SSF52980">
    <property type="entry name" value="Restriction endonuclease-like"/>
    <property type="match status" value="1"/>
</dbReference>
<dbReference type="InterPro" id="IPR007569">
    <property type="entry name" value="DUF559"/>
</dbReference>
<keyword evidence="3" id="KW-1185">Reference proteome</keyword>
<proteinExistence type="predicted"/>
<name>A0A0A0JVC1_9MICO</name>
<evidence type="ECO:0000313" key="3">
    <source>
        <dbReference type="Proteomes" id="UP000030013"/>
    </source>
</evidence>
<evidence type="ECO:0000313" key="2">
    <source>
        <dbReference type="EMBL" id="KGN41128.1"/>
    </source>
</evidence>
<dbReference type="RefSeq" id="WP_035937139.1">
    <property type="nucleotide sequence ID" value="NZ_AVPL01000023.1"/>
</dbReference>
<dbReference type="InterPro" id="IPR011335">
    <property type="entry name" value="Restrct_endonuc-II-like"/>
</dbReference>
<dbReference type="eggNOG" id="COG2852">
    <property type="taxonomic scope" value="Bacteria"/>
</dbReference>
<dbReference type="STRING" id="1385519.N801_09155"/>
<reference evidence="2 3" key="1">
    <citation type="submission" date="2013-08" db="EMBL/GenBank/DDBJ databases">
        <title>The genome sequence of Knoellia aerolata.</title>
        <authorList>
            <person name="Zhu W."/>
            <person name="Wang G."/>
        </authorList>
    </citation>
    <scope>NUCLEOTIDE SEQUENCE [LARGE SCALE GENOMIC DNA]</scope>
    <source>
        <strain evidence="2 3">DSM 18566</strain>
    </source>
</reference>
<dbReference type="Proteomes" id="UP000030013">
    <property type="component" value="Unassembled WGS sequence"/>
</dbReference>
<accession>A0A0A0JVC1</accession>
<comment type="caution">
    <text evidence="2">The sequence shown here is derived from an EMBL/GenBank/DDBJ whole genome shotgun (WGS) entry which is preliminary data.</text>
</comment>
<gene>
    <name evidence="2" type="ORF">N801_09155</name>
</gene>
<protein>
    <recommendedName>
        <fullName evidence="1">DUF559 domain-containing protein</fullName>
    </recommendedName>
</protein>
<dbReference type="AlphaFoldDB" id="A0A0A0JVC1"/>
<sequence>MSDFDPFRPFLTDWARAAGVSRRELAGPAYRQIFRGVHVSAVVPDSLVVRGRAALLRAPSHALLSHDSAAQLWVPSWPRSSEVHLAFSRSVKTIGDGIRTHRFTYRMERWSRHGLPVTGPAMTFIHLSVRLDLVELVCFGDRLVARGVISPEELVQAALAWEGHGRRASITAARLVRARSESVPETQSRLLMVLAGLPEPQCNHPYLVDGTERFRLDLAWVGAKVALEYDGRWHDEPGQRAKDEARRREMRAAGWIIIVIRAVDLYDHPDDVVRRVADALRERGCTVDVSLAYQRWFQPRGIVA</sequence>
<dbReference type="EMBL" id="AVPL01000023">
    <property type="protein sequence ID" value="KGN41128.1"/>
    <property type="molecule type" value="Genomic_DNA"/>
</dbReference>
<evidence type="ECO:0000259" key="1">
    <source>
        <dbReference type="Pfam" id="PF04480"/>
    </source>
</evidence>
<organism evidence="2 3">
    <name type="scientific">Knoellia aerolata DSM 18566</name>
    <dbReference type="NCBI Taxonomy" id="1385519"/>
    <lineage>
        <taxon>Bacteria</taxon>
        <taxon>Bacillati</taxon>
        <taxon>Actinomycetota</taxon>
        <taxon>Actinomycetes</taxon>
        <taxon>Micrococcales</taxon>
        <taxon>Intrasporangiaceae</taxon>
        <taxon>Knoellia</taxon>
    </lineage>
</organism>
<feature type="domain" description="DUF559" evidence="1">
    <location>
        <begin position="214"/>
        <end position="280"/>
    </location>
</feature>
<dbReference type="Gene3D" id="3.40.960.10">
    <property type="entry name" value="VSR Endonuclease"/>
    <property type="match status" value="1"/>
</dbReference>